<dbReference type="InterPro" id="IPR051364">
    <property type="entry name" value="Cytokinesis/Rho-signaling"/>
</dbReference>
<feature type="compositionally biased region" description="Basic and acidic residues" evidence="1">
    <location>
        <begin position="54"/>
        <end position="68"/>
    </location>
</feature>
<protein>
    <submittedName>
        <fullName evidence="3">PH domain-containing protein</fullName>
    </submittedName>
</protein>
<proteinExistence type="predicted"/>
<dbReference type="EnsemblMetazoa" id="ADIR007750-RA">
    <property type="protein sequence ID" value="ADIR007750-PA"/>
    <property type="gene ID" value="ADIR007750"/>
</dbReference>
<feature type="compositionally biased region" description="Basic and acidic residues" evidence="1">
    <location>
        <begin position="374"/>
        <end position="384"/>
    </location>
</feature>
<feature type="region of interest" description="Disordered" evidence="1">
    <location>
        <begin position="1223"/>
        <end position="1254"/>
    </location>
</feature>
<dbReference type="Gene3D" id="2.30.29.30">
    <property type="entry name" value="Pleckstrin-homology domain (PH domain)/Phosphotyrosine-binding domain (PTB)"/>
    <property type="match status" value="1"/>
</dbReference>
<dbReference type="VEuPathDB" id="VectorBase:ADIR007750"/>
<feature type="compositionally biased region" description="Basic and acidic residues" evidence="1">
    <location>
        <begin position="976"/>
        <end position="985"/>
    </location>
</feature>
<organism evidence="3 4">
    <name type="scientific">Anopheles dirus</name>
    <dbReference type="NCBI Taxonomy" id="7168"/>
    <lineage>
        <taxon>Eukaryota</taxon>
        <taxon>Metazoa</taxon>
        <taxon>Ecdysozoa</taxon>
        <taxon>Arthropoda</taxon>
        <taxon>Hexapoda</taxon>
        <taxon>Insecta</taxon>
        <taxon>Pterygota</taxon>
        <taxon>Neoptera</taxon>
        <taxon>Endopterygota</taxon>
        <taxon>Diptera</taxon>
        <taxon>Nematocera</taxon>
        <taxon>Culicoidea</taxon>
        <taxon>Culicidae</taxon>
        <taxon>Anophelinae</taxon>
        <taxon>Anopheles</taxon>
    </lineage>
</organism>
<feature type="region of interest" description="Disordered" evidence="1">
    <location>
        <begin position="1554"/>
        <end position="1581"/>
    </location>
</feature>
<accession>A0A182NJC6</accession>
<feature type="region of interest" description="Disordered" evidence="1">
    <location>
        <begin position="1"/>
        <end position="81"/>
    </location>
</feature>
<evidence type="ECO:0000256" key="1">
    <source>
        <dbReference type="SAM" id="MobiDB-lite"/>
    </source>
</evidence>
<evidence type="ECO:0000259" key="2">
    <source>
        <dbReference type="SMART" id="SM00233"/>
    </source>
</evidence>
<dbReference type="SUPFAM" id="SSF50729">
    <property type="entry name" value="PH domain-like"/>
    <property type="match status" value="1"/>
</dbReference>
<feature type="compositionally biased region" description="Basic and acidic residues" evidence="1">
    <location>
        <begin position="1119"/>
        <end position="1128"/>
    </location>
</feature>
<feature type="compositionally biased region" description="Basic residues" evidence="1">
    <location>
        <begin position="455"/>
        <end position="472"/>
    </location>
</feature>
<feature type="region of interest" description="Disordered" evidence="1">
    <location>
        <begin position="901"/>
        <end position="1042"/>
    </location>
</feature>
<feature type="domain" description="PH" evidence="2">
    <location>
        <begin position="2022"/>
        <end position="2191"/>
    </location>
</feature>
<dbReference type="InterPro" id="IPR001849">
    <property type="entry name" value="PH_domain"/>
</dbReference>
<dbReference type="PANTHER" id="PTHR21538">
    <property type="entry name" value="ANILLIN/RHOTEKIN RTKN"/>
    <property type="match status" value="1"/>
</dbReference>
<feature type="region of interest" description="Disordered" evidence="1">
    <location>
        <begin position="1613"/>
        <end position="1668"/>
    </location>
</feature>
<feature type="compositionally biased region" description="Basic and acidic residues" evidence="1">
    <location>
        <begin position="761"/>
        <end position="784"/>
    </location>
</feature>
<feature type="compositionally biased region" description="Polar residues" evidence="1">
    <location>
        <begin position="1223"/>
        <end position="1253"/>
    </location>
</feature>
<feature type="region of interest" description="Disordered" evidence="1">
    <location>
        <begin position="1288"/>
        <end position="1363"/>
    </location>
</feature>
<feature type="compositionally biased region" description="Polar residues" evidence="1">
    <location>
        <begin position="695"/>
        <end position="709"/>
    </location>
</feature>
<name>A0A182NJC6_9DIPT</name>
<dbReference type="GO" id="GO:0005826">
    <property type="term" value="C:actomyosin contractile ring"/>
    <property type="evidence" value="ECO:0007669"/>
    <property type="project" value="TreeGrafter"/>
</dbReference>
<feature type="compositionally biased region" description="Low complexity" evidence="1">
    <location>
        <begin position="1568"/>
        <end position="1580"/>
    </location>
</feature>
<feature type="region of interest" description="Disordered" evidence="1">
    <location>
        <begin position="695"/>
        <end position="726"/>
    </location>
</feature>
<dbReference type="GO" id="GO:0031106">
    <property type="term" value="P:septin ring organization"/>
    <property type="evidence" value="ECO:0007669"/>
    <property type="project" value="TreeGrafter"/>
</dbReference>
<feature type="region of interest" description="Disordered" evidence="1">
    <location>
        <begin position="364"/>
        <end position="401"/>
    </location>
</feature>
<feature type="region of interest" description="Disordered" evidence="1">
    <location>
        <begin position="752"/>
        <end position="819"/>
    </location>
</feature>
<feature type="compositionally biased region" description="Low complexity" evidence="1">
    <location>
        <begin position="1620"/>
        <end position="1634"/>
    </location>
</feature>
<feature type="compositionally biased region" description="Basic and acidic residues" evidence="1">
    <location>
        <begin position="809"/>
        <end position="819"/>
    </location>
</feature>
<dbReference type="InterPro" id="IPR037840">
    <property type="entry name" value="PH_Anillin"/>
</dbReference>
<feature type="region of interest" description="Disordered" evidence="1">
    <location>
        <begin position="290"/>
        <end position="351"/>
    </location>
</feature>
<dbReference type="STRING" id="7168.A0A182NJC6"/>
<dbReference type="SMART" id="SM00233">
    <property type="entry name" value="PH"/>
    <property type="match status" value="1"/>
</dbReference>
<feature type="region of interest" description="Disordered" evidence="1">
    <location>
        <begin position="510"/>
        <end position="531"/>
    </location>
</feature>
<reference evidence="4" key="1">
    <citation type="submission" date="2013-03" db="EMBL/GenBank/DDBJ databases">
        <title>The Genome Sequence of Anopheles dirus WRAIR2.</title>
        <authorList>
            <consortium name="The Broad Institute Genomics Platform"/>
            <person name="Neafsey D.E."/>
            <person name="Walton C."/>
            <person name="Walker B."/>
            <person name="Young S.K."/>
            <person name="Zeng Q."/>
            <person name="Gargeya S."/>
            <person name="Fitzgerald M."/>
            <person name="Haas B."/>
            <person name="Abouelleil A."/>
            <person name="Allen A.W."/>
            <person name="Alvarado L."/>
            <person name="Arachchi H.M."/>
            <person name="Berlin A.M."/>
            <person name="Chapman S.B."/>
            <person name="Gainer-Dewar J."/>
            <person name="Goldberg J."/>
            <person name="Griggs A."/>
            <person name="Gujja S."/>
            <person name="Hansen M."/>
            <person name="Howarth C."/>
            <person name="Imamovic A."/>
            <person name="Ireland A."/>
            <person name="Larimer J."/>
            <person name="McCowan C."/>
            <person name="Murphy C."/>
            <person name="Pearson M."/>
            <person name="Poon T.W."/>
            <person name="Priest M."/>
            <person name="Roberts A."/>
            <person name="Saif S."/>
            <person name="Shea T."/>
            <person name="Sisk P."/>
            <person name="Sykes S."/>
            <person name="Wortman J."/>
            <person name="Nusbaum C."/>
            <person name="Birren B."/>
        </authorList>
    </citation>
    <scope>NUCLEOTIDE SEQUENCE [LARGE SCALE GENOMIC DNA]</scope>
    <source>
        <strain evidence="4">WRAIR2</strain>
    </source>
</reference>
<evidence type="ECO:0000313" key="4">
    <source>
        <dbReference type="Proteomes" id="UP000075884"/>
    </source>
</evidence>
<reference evidence="3" key="2">
    <citation type="submission" date="2020-05" db="UniProtKB">
        <authorList>
            <consortium name="EnsemblMetazoa"/>
        </authorList>
    </citation>
    <scope>IDENTIFICATION</scope>
    <source>
        <strain evidence="3">WRAIR2</strain>
    </source>
</reference>
<feature type="region of interest" description="Disordered" evidence="1">
    <location>
        <begin position="545"/>
        <end position="645"/>
    </location>
</feature>
<feature type="compositionally biased region" description="Low complexity" evidence="1">
    <location>
        <begin position="1290"/>
        <end position="1321"/>
    </location>
</feature>
<dbReference type="GO" id="GO:0000281">
    <property type="term" value="P:mitotic cytokinesis"/>
    <property type="evidence" value="ECO:0007669"/>
    <property type="project" value="TreeGrafter"/>
</dbReference>
<feature type="compositionally biased region" description="Acidic residues" evidence="1">
    <location>
        <begin position="292"/>
        <end position="316"/>
    </location>
</feature>
<dbReference type="InterPro" id="IPR011993">
    <property type="entry name" value="PH-like_dom_sf"/>
</dbReference>
<dbReference type="PANTHER" id="PTHR21538:SF23">
    <property type="entry name" value="ANILLIN"/>
    <property type="match status" value="1"/>
</dbReference>
<evidence type="ECO:0000313" key="3">
    <source>
        <dbReference type="EnsemblMetazoa" id="ADIR007750-PA"/>
    </source>
</evidence>
<feature type="compositionally biased region" description="Polar residues" evidence="1">
    <location>
        <begin position="364"/>
        <end position="373"/>
    </location>
</feature>
<feature type="region of interest" description="Disordered" evidence="1">
    <location>
        <begin position="429"/>
        <end position="475"/>
    </location>
</feature>
<dbReference type="GO" id="GO:0000915">
    <property type="term" value="P:actomyosin contractile ring assembly"/>
    <property type="evidence" value="ECO:0007669"/>
    <property type="project" value="TreeGrafter"/>
</dbReference>
<feature type="compositionally biased region" description="Basic and acidic residues" evidence="1">
    <location>
        <begin position="1021"/>
        <end position="1037"/>
    </location>
</feature>
<dbReference type="CDD" id="cd01263">
    <property type="entry name" value="PH_anillin"/>
    <property type="match status" value="1"/>
</dbReference>
<feature type="compositionally biased region" description="Acidic residues" evidence="1">
    <location>
        <begin position="1337"/>
        <end position="1354"/>
    </location>
</feature>
<feature type="region of interest" description="Disordered" evidence="1">
    <location>
        <begin position="161"/>
        <end position="195"/>
    </location>
</feature>
<feature type="region of interest" description="Disordered" evidence="1">
    <location>
        <begin position="1119"/>
        <end position="1140"/>
    </location>
</feature>
<sequence length="2402" mass="265989">EPTALDGLSFSAVGYPKLPEQQSRNKEQPLESTATTREQTHGKVNIAETSANERSAEREVETQAEQHRPTASANDGCPTLDDELEALFGKDWNNNLDGKRASKVKMMVQQYEQDRSGVVGPTTTNANDRTNAEAAGLSIVSSHPDISSFGEVETSDFESASVTSGSSVCGGDVRGGGGRHSVRTSSAFSEGSRDVASMDRFELAEPASQQAKQQEEPAGHNTMITININYRCDNNPVRTNKVMCVEKEELSEKKVDILVSSAPQTHLTKSMKSDNQTRLAVERYVQRAADSREDELMDLEESETTEPDGPALEDDVGSGNNKTECLPKELRGSLTSNRSCRTPDDEEYHDCDDLHESTLSFYEQANSQPTTPQEQKKRASRVHDTSGSSAHSKHGDGMDGEQPMIRIVQELAENRREVTSTITMNKAQIRDMQQATRRSVDSATDALKCDGGKQEKRRKSHTTVTTTKKRHDKSNLQRQQRIIDDNFCNEILDSTIHFDRLYGIDRAQRHAEEKENANSSPSPTRRSTRTVECLSDSVVCDMASPGEESFDSGMSVGKLEGKPRYSGKTVGRLMMKRLKKLHGGTQKQLDTSDVSTSSSQASGPKKPPRTFANAPKRSAVGTVPVASCPSRKDVQGSSDSPSDVVIGWKLDSKPKSHQVGWTMPAGASGKNESIPAQVYSMLNYSEDEGRKQLIKTGNSKPAPQQSSKLKTQKYWGDGEPIGPKMNIDMVDGIKTPSRRHSTSTDFERFVRDSNVKSTPHRKSEQGNRSDNRRRIEQFLSEERYQPVSEVQRKLPGPNRRRRTTGGIFEQRRQQQENFLDDARRTNHEPRRRNISKVAAGSVTTAGASTECCPMAAVGSTSGKIEKRRTFRKAALLKRTRTLFEASKKKIWAMKKFETPKKLNAVSSSSTSRSVPDPNINRDSSVKKKHNLHHKHLGYTPDHLRCKSCSSGGRDEGDREDVIAPKNYCPVRQNPAHTEDENKENRFPANERGSDGRQRRAGEEINRKLVRSLNFASARQTQRLDEVDHPSGHEESPRKIGKQLNDLKFLKTLRNLKISPKRMFRFSSQSSTTAIDAENGHSQDDESHIKGEFQSFDDLNLDDVANMGDFLSNIRRKIDGAEQMPDHPATKRSPVRQSSASRAYVPVDVHGEQDDPIYQEISPKGNKMILNEFISSETNKRYLMVNNNPNILYAMVDSKPSRRRSPGGRLVRARSLTNVQGSSCVVDPTVTSTPISKPQNNTSKSQVKPSNRRVTMSPRIVDYAAEDGQQVTGEQESCLYSTALTDQAVHSGGASSSGRAKGLSNASGSTTGSSTRRSLFSRHTSTGRSAAQQQQSTDDSDISILQEEESGEDTDTTERRTPIVDEPLIVRERVEDRLVARRETERFQQKPTGRRSEWFRGGVSREDSFAFEKDIIVEEQIMPNDQQDFMGSVGQGQTVVTFKKAHKSVQVGVDGTGPAPLSCFDADGEIESLRKYDDREIEELVHSLHDNVTLSDIGTIETETTASSSSMGNELDDVGYDTVDAAHPVSRMFCQPASENLTINTVDVSELISHAPEDSLPPANVSRVTSSPSSGKLSTSGAAVMRNLKDKLRSSFRKSKTFIKNERQRIVSYLQEDRSGSRSSSSANSCSSASSPRRRTVQQTQSATPGRKSDRPRQESDPETDDLYQSFTEGSNSIVTASSMTELSSQHMTELMQQIVRQGDARKQLKQALAICRSTREFECSPELIEAERLLLVATQKETAVRNELNKIDYLTHGMTLADGKRVGTVTLSNFQFPLKETAVRDTLFNYFYVVVCTYKHEVKATVAKERHSDGRVYFRDCAIQFQNLDANYEIKVEVFVLQLRKNVKSYSFESRYHLEKDTKRHSCPSPSKKLREAGRMLSFRSSSPKTFDFDNEFSRLKSQGFLTLTSFTLLTANDAEGEGDGELAGDERPFDATYATARTSHTAHASSLLEDGEDACSPSYYSTSGHFHPIVCQQDDDRSVVFIAEDFKYLTLDSMAYTSNMIGTIGMSVRSEVRFVGADVCGFLDVGEKVDEGITWSRRWCKMNGFLLEFWNYPQECQEKQPVLFIDLVKCINERIELADRTICSRPRTVKVEIFSSRAAAAGTSCNSSGIGSFRSTGGRTTSPTSVGGEHSGGTRPGDRGPLRPMSPAGSERDRGHNNVKCYLLAADTQSDLKSWIVELNRVVNETAPPRKDPGCGCECDVRTAYTVSVNFHTRFGPISVTYMADPFGQKVIECGFSNLPQWSMIVSERGSIVKPRTGIIGEVGPFTAYTRSPYAATSNTRPRSGSWMVAACVPSPYDVCSPARGQTTRMFSRSATHTMSRCSSSVSPCGVCSDRNSGGCGMVRIRRPAALNFSSRLLQYPSATKISPVLAIATAVGLQRWLLEAPGSKRWPSVMAG</sequence>
<feature type="compositionally biased region" description="Low complexity" evidence="1">
    <location>
        <begin position="2112"/>
        <end position="2133"/>
    </location>
</feature>
<feature type="compositionally biased region" description="Basic and acidic residues" evidence="1">
    <location>
        <begin position="991"/>
        <end position="1006"/>
    </location>
</feature>
<feature type="region of interest" description="Disordered" evidence="1">
    <location>
        <begin position="2107"/>
        <end position="2159"/>
    </location>
</feature>
<dbReference type="Proteomes" id="UP000075884">
    <property type="component" value="Unassembled WGS sequence"/>
</dbReference>
<keyword evidence="4" id="KW-1185">Reference proteome</keyword>
<feature type="compositionally biased region" description="Basic and acidic residues" evidence="1">
    <location>
        <begin position="952"/>
        <end position="962"/>
    </location>
</feature>
<feature type="compositionally biased region" description="Basic and acidic residues" evidence="1">
    <location>
        <begin position="1650"/>
        <end position="1659"/>
    </location>
</feature>
<feature type="compositionally biased region" description="Basic residues" evidence="1">
    <location>
        <begin position="926"/>
        <end position="936"/>
    </location>
</feature>